<protein>
    <submittedName>
        <fullName evidence="1">Uncharacterized protein</fullName>
    </submittedName>
</protein>
<name>A0AAV1JQU2_9NEOP</name>
<dbReference type="EMBL" id="CAVLEF010000132">
    <property type="protein sequence ID" value="CAK1551853.1"/>
    <property type="molecule type" value="Genomic_DNA"/>
</dbReference>
<comment type="caution">
    <text evidence="1">The sequence shown here is derived from an EMBL/GenBank/DDBJ whole genome shotgun (WGS) entry which is preliminary data.</text>
</comment>
<dbReference type="Proteomes" id="UP001497472">
    <property type="component" value="Unassembled WGS sequence"/>
</dbReference>
<proteinExistence type="predicted"/>
<organism evidence="1 2">
    <name type="scientific">Leptosia nina</name>
    <dbReference type="NCBI Taxonomy" id="320188"/>
    <lineage>
        <taxon>Eukaryota</taxon>
        <taxon>Metazoa</taxon>
        <taxon>Ecdysozoa</taxon>
        <taxon>Arthropoda</taxon>
        <taxon>Hexapoda</taxon>
        <taxon>Insecta</taxon>
        <taxon>Pterygota</taxon>
        <taxon>Neoptera</taxon>
        <taxon>Endopterygota</taxon>
        <taxon>Lepidoptera</taxon>
        <taxon>Glossata</taxon>
        <taxon>Ditrysia</taxon>
        <taxon>Papilionoidea</taxon>
        <taxon>Pieridae</taxon>
        <taxon>Pierinae</taxon>
        <taxon>Leptosia</taxon>
    </lineage>
</organism>
<dbReference type="AlphaFoldDB" id="A0AAV1JQU2"/>
<evidence type="ECO:0000313" key="2">
    <source>
        <dbReference type="Proteomes" id="UP001497472"/>
    </source>
</evidence>
<sequence>MLEAVEKTEEINSSGLAAANEIVGSLLRSQEAVVISLASLSNKVLIVSTECRMRLARVSFNLLLEN</sequence>
<accession>A0AAV1JQU2</accession>
<reference evidence="1 2" key="1">
    <citation type="submission" date="2023-11" db="EMBL/GenBank/DDBJ databases">
        <authorList>
            <person name="Okamura Y."/>
        </authorList>
    </citation>
    <scope>NUCLEOTIDE SEQUENCE [LARGE SCALE GENOMIC DNA]</scope>
</reference>
<gene>
    <name evidence="1" type="ORF">LNINA_LOCUS10955</name>
</gene>
<keyword evidence="2" id="KW-1185">Reference proteome</keyword>
<evidence type="ECO:0000313" key="1">
    <source>
        <dbReference type="EMBL" id="CAK1551853.1"/>
    </source>
</evidence>